<evidence type="ECO:0000313" key="3">
    <source>
        <dbReference type="Proteomes" id="UP000316621"/>
    </source>
</evidence>
<dbReference type="EMBL" id="CM010724">
    <property type="protein sequence ID" value="RZC80985.1"/>
    <property type="molecule type" value="Genomic_DNA"/>
</dbReference>
<gene>
    <name evidence="2" type="ORF">C5167_043571</name>
</gene>
<feature type="region of interest" description="Disordered" evidence="1">
    <location>
        <begin position="64"/>
        <end position="85"/>
    </location>
</feature>
<dbReference type="Proteomes" id="UP000316621">
    <property type="component" value="Chromosome 10"/>
</dbReference>
<evidence type="ECO:0000313" key="2">
    <source>
        <dbReference type="EMBL" id="RZC80985.1"/>
    </source>
</evidence>
<dbReference type="AlphaFoldDB" id="A0A4Y7L9Y6"/>
<accession>A0A4Y7L9Y6</accession>
<keyword evidence="3" id="KW-1185">Reference proteome</keyword>
<name>A0A4Y7L9Y6_PAPSO</name>
<sequence>MGLFGKDHGMYVSNCSEEVEYQLQHGLYYAVAKPNFPENEDRSEENVNGKAAKKENLRTYVRFYQKSQKRTSPGNESKRKSKMRHRCISEITSWKQRSLSFMVDDKQGSVKLNIP</sequence>
<dbReference type="Gramene" id="RZC80985">
    <property type="protein sequence ID" value="RZC80985"/>
    <property type="gene ID" value="C5167_043571"/>
</dbReference>
<proteinExistence type="predicted"/>
<reference evidence="2 3" key="1">
    <citation type="journal article" date="2018" name="Science">
        <title>The opium poppy genome and morphinan production.</title>
        <authorList>
            <person name="Guo L."/>
            <person name="Winzer T."/>
            <person name="Yang X."/>
            <person name="Li Y."/>
            <person name="Ning Z."/>
            <person name="He Z."/>
            <person name="Teodor R."/>
            <person name="Lu Y."/>
            <person name="Bowser T.A."/>
            <person name="Graham I.A."/>
            <person name="Ye K."/>
        </authorList>
    </citation>
    <scope>NUCLEOTIDE SEQUENCE [LARGE SCALE GENOMIC DNA]</scope>
    <source>
        <strain evidence="3">cv. HN1</strain>
        <tissue evidence="2">Leaves</tissue>
    </source>
</reference>
<organism evidence="2 3">
    <name type="scientific">Papaver somniferum</name>
    <name type="common">Opium poppy</name>
    <dbReference type="NCBI Taxonomy" id="3469"/>
    <lineage>
        <taxon>Eukaryota</taxon>
        <taxon>Viridiplantae</taxon>
        <taxon>Streptophyta</taxon>
        <taxon>Embryophyta</taxon>
        <taxon>Tracheophyta</taxon>
        <taxon>Spermatophyta</taxon>
        <taxon>Magnoliopsida</taxon>
        <taxon>Ranunculales</taxon>
        <taxon>Papaveraceae</taxon>
        <taxon>Papaveroideae</taxon>
        <taxon>Papaver</taxon>
    </lineage>
</organism>
<evidence type="ECO:0000256" key="1">
    <source>
        <dbReference type="SAM" id="MobiDB-lite"/>
    </source>
</evidence>
<protein>
    <submittedName>
        <fullName evidence="2">Uncharacterized protein</fullName>
    </submittedName>
</protein>